<dbReference type="Proteomes" id="UP000325434">
    <property type="component" value="Unassembled WGS sequence"/>
</dbReference>
<dbReference type="InterPro" id="IPR001810">
    <property type="entry name" value="F-box_dom"/>
</dbReference>
<reference evidence="2" key="1">
    <citation type="submission" date="2019-04" db="EMBL/GenBank/DDBJ databases">
        <title>Friends and foes A comparative genomics study of 23 Aspergillus species from section Flavi.</title>
        <authorList>
            <consortium name="DOE Joint Genome Institute"/>
            <person name="Kjaerbolling I."/>
            <person name="Vesth T."/>
            <person name="Frisvad J.C."/>
            <person name="Nybo J.L."/>
            <person name="Theobald S."/>
            <person name="Kildgaard S."/>
            <person name="Isbrandt T."/>
            <person name="Kuo A."/>
            <person name="Sato A."/>
            <person name="Lyhne E.K."/>
            <person name="Kogle M.E."/>
            <person name="Wiebenga A."/>
            <person name="Kun R.S."/>
            <person name="Lubbers R.J."/>
            <person name="Makela M.R."/>
            <person name="Barry K."/>
            <person name="Chovatia M."/>
            <person name="Clum A."/>
            <person name="Daum C."/>
            <person name="Haridas S."/>
            <person name="He G."/>
            <person name="LaButti K."/>
            <person name="Lipzen A."/>
            <person name="Mondo S."/>
            <person name="Riley R."/>
            <person name="Salamov A."/>
            <person name="Simmons B.A."/>
            <person name="Magnuson J.K."/>
            <person name="Henrissat B."/>
            <person name="Mortensen U.H."/>
            <person name="Larsen T.O."/>
            <person name="Devries R.P."/>
            <person name="Grigoriev I.V."/>
            <person name="Machida M."/>
            <person name="Baker S.E."/>
            <person name="Andersen M.R."/>
        </authorList>
    </citation>
    <scope>NUCLEOTIDE SEQUENCE [LARGE SCALE GENOMIC DNA]</scope>
    <source>
        <strain evidence="2">CBS 121.62</strain>
    </source>
</reference>
<dbReference type="PROSITE" id="PS50181">
    <property type="entry name" value="FBOX"/>
    <property type="match status" value="1"/>
</dbReference>
<proteinExistence type="predicted"/>
<feature type="domain" description="F-box" evidence="1">
    <location>
        <begin position="2"/>
        <end position="49"/>
    </location>
</feature>
<accession>A0A5N6GHU2</accession>
<sequence>MPLLHPALPTEVVLRIIQGLDPFGALRLSYTCRRLFSTIRAFHSYWRSYYFQSVEEFIRKRQEDAIGLIRHLVERPGPCIDVTMLRSLLRLVQSEAIWYTLEHRELICGVRDPYRSLAVWQRSSGVIIRTISQSLSVAAFDCVREGLQLLRDIAVVSGMPVVDQQWLEPIQETLSHAAYAGAYQIFADGLSLLEDIVQRAGLPIDYDHWIRLFSCLLAQQASDKSWEKFGQTIHTLHHVVCRSGHQADDARWIPLIRWSISQATLIGAWGSVETDCETLHYLSESLD</sequence>
<evidence type="ECO:0000259" key="1">
    <source>
        <dbReference type="PROSITE" id="PS50181"/>
    </source>
</evidence>
<dbReference type="AlphaFoldDB" id="A0A5N6GHU2"/>
<protein>
    <recommendedName>
        <fullName evidence="1">F-box domain-containing protein</fullName>
    </recommendedName>
</protein>
<name>A0A5N6GHU2_ASPFL</name>
<evidence type="ECO:0000313" key="2">
    <source>
        <dbReference type="EMBL" id="KAB8240739.1"/>
    </source>
</evidence>
<organism evidence="2">
    <name type="scientific">Aspergillus flavus</name>
    <dbReference type="NCBI Taxonomy" id="5059"/>
    <lineage>
        <taxon>Eukaryota</taxon>
        <taxon>Fungi</taxon>
        <taxon>Dikarya</taxon>
        <taxon>Ascomycota</taxon>
        <taxon>Pezizomycotina</taxon>
        <taxon>Eurotiomycetes</taxon>
        <taxon>Eurotiomycetidae</taxon>
        <taxon>Eurotiales</taxon>
        <taxon>Aspergillaceae</taxon>
        <taxon>Aspergillus</taxon>
        <taxon>Aspergillus subgen. Circumdati</taxon>
    </lineage>
</organism>
<gene>
    <name evidence="2" type="ORF">BDV35DRAFT_372262</name>
</gene>
<dbReference type="Pfam" id="PF00646">
    <property type="entry name" value="F-box"/>
    <property type="match status" value="1"/>
</dbReference>
<dbReference type="SUPFAM" id="SSF81383">
    <property type="entry name" value="F-box domain"/>
    <property type="match status" value="1"/>
</dbReference>
<dbReference type="InterPro" id="IPR036047">
    <property type="entry name" value="F-box-like_dom_sf"/>
</dbReference>
<dbReference type="EMBL" id="ML734719">
    <property type="protein sequence ID" value="KAB8240739.1"/>
    <property type="molecule type" value="Genomic_DNA"/>
</dbReference>